<evidence type="ECO:0000256" key="2">
    <source>
        <dbReference type="ARBA" id="ARBA00006275"/>
    </source>
</evidence>
<dbReference type="Gene3D" id="1.10.3780.10">
    <property type="entry name" value="SusD-like"/>
    <property type="match status" value="1"/>
</dbReference>
<dbReference type="InterPro" id="IPR012944">
    <property type="entry name" value="SusD_RagB_dom"/>
</dbReference>
<organism evidence="8 9">
    <name type="scientific">Euzebyella saccharophila</name>
    <dbReference type="NCBI Taxonomy" id="679664"/>
    <lineage>
        <taxon>Bacteria</taxon>
        <taxon>Pseudomonadati</taxon>
        <taxon>Bacteroidota</taxon>
        <taxon>Flavobacteriia</taxon>
        <taxon>Flavobacteriales</taxon>
        <taxon>Flavobacteriaceae</taxon>
        <taxon>Euzebyella</taxon>
    </lineage>
</organism>
<keyword evidence="5" id="KW-0998">Cell outer membrane</keyword>
<dbReference type="CDD" id="cd08977">
    <property type="entry name" value="SusD"/>
    <property type="match status" value="1"/>
</dbReference>
<protein>
    <submittedName>
        <fullName evidence="8">RagB/SusD family nutrient uptake outer membrane protein</fullName>
    </submittedName>
</protein>
<dbReference type="Pfam" id="PF14322">
    <property type="entry name" value="SusD-like_3"/>
    <property type="match status" value="1"/>
</dbReference>
<evidence type="ECO:0000313" key="9">
    <source>
        <dbReference type="Proteomes" id="UP001595814"/>
    </source>
</evidence>
<dbReference type="InterPro" id="IPR011990">
    <property type="entry name" value="TPR-like_helical_dom_sf"/>
</dbReference>
<comment type="similarity">
    <text evidence="2">Belongs to the SusD family.</text>
</comment>
<evidence type="ECO:0000256" key="1">
    <source>
        <dbReference type="ARBA" id="ARBA00004442"/>
    </source>
</evidence>
<dbReference type="Pfam" id="PF07980">
    <property type="entry name" value="SusD_RagB"/>
    <property type="match status" value="1"/>
</dbReference>
<keyword evidence="4" id="KW-0472">Membrane</keyword>
<dbReference type="Proteomes" id="UP001595814">
    <property type="component" value="Unassembled WGS sequence"/>
</dbReference>
<dbReference type="RefSeq" id="WP_192462021.1">
    <property type="nucleotide sequence ID" value="NZ_JACYFJ010000002.1"/>
</dbReference>
<evidence type="ECO:0000259" key="6">
    <source>
        <dbReference type="Pfam" id="PF07980"/>
    </source>
</evidence>
<feature type="domain" description="SusD-like N-terminal" evidence="7">
    <location>
        <begin position="111"/>
        <end position="235"/>
    </location>
</feature>
<dbReference type="InterPro" id="IPR033985">
    <property type="entry name" value="SusD-like_N"/>
</dbReference>
<evidence type="ECO:0000256" key="3">
    <source>
        <dbReference type="ARBA" id="ARBA00022729"/>
    </source>
</evidence>
<dbReference type="Gene3D" id="1.25.40.390">
    <property type="match status" value="1"/>
</dbReference>
<dbReference type="Gene3D" id="1.25.40.10">
    <property type="entry name" value="Tetratricopeptide repeat domain"/>
    <property type="match status" value="1"/>
</dbReference>
<accession>A0ABV8JUM8</accession>
<proteinExistence type="inferred from homology"/>
<evidence type="ECO:0000256" key="5">
    <source>
        <dbReference type="ARBA" id="ARBA00023237"/>
    </source>
</evidence>
<name>A0ABV8JUM8_9FLAO</name>
<keyword evidence="3" id="KW-0732">Signal</keyword>
<sequence>MIKKILFGLFTATVLVGCTDDLDTEPRIEQSLDNLLDSDPNATLGILGKLYGGLALHGIGIPGSGNQQADIAGDDPGETVFFRAIWNMQELTTDIAKNRWGDGGLDPLTTATNWVPTNKFFGYLYNRSYFNIAQINNFIIDVQKTDDANAELYVAEARFLRALFYYYLMDTFGGVVIVTEADGVTGVSRAKSTRTEVFDFVESELLAVEETIPANNEYGRANKAAVHMLLAKVYLNAAVYTGTDRYADALTYSEKVILESPFTLDDDYQSIFQGDNFTSPEIIFPIIGDRNTVQSYGTATYLTNGSLGDTTMPIAEFGNSDSWFGHRCTPAIYGLFGDLETTADSRAIFWTEGHSYEMDDYRTWESGYPTTKFQNQYSDGSSGQSSFSDTDIPLFRLADAYLMYAEAFFRGGGGSAAQAVDYINALRERAYGDTSGNITEADLTEQFLIDERARELYYEGHRRQDLIRFGRFTGGTYNWPWKGNVADGAAIPDHYNLFPFPLEALQANPLLEQNPGYTN</sequence>
<comment type="caution">
    <text evidence="8">The sequence shown here is derived from an EMBL/GenBank/DDBJ whole genome shotgun (WGS) entry which is preliminary data.</text>
</comment>
<gene>
    <name evidence="8" type="ORF">ACFOUT_15735</name>
</gene>
<comment type="subcellular location">
    <subcellularLocation>
        <location evidence="1">Cell outer membrane</location>
    </subcellularLocation>
</comment>
<dbReference type="SUPFAM" id="SSF48452">
    <property type="entry name" value="TPR-like"/>
    <property type="match status" value="1"/>
</dbReference>
<keyword evidence="9" id="KW-1185">Reference proteome</keyword>
<dbReference type="EMBL" id="JBHSAW010000010">
    <property type="protein sequence ID" value="MFC4097341.1"/>
    <property type="molecule type" value="Genomic_DNA"/>
</dbReference>
<evidence type="ECO:0000256" key="4">
    <source>
        <dbReference type="ARBA" id="ARBA00023136"/>
    </source>
</evidence>
<reference evidence="9" key="1">
    <citation type="journal article" date="2019" name="Int. J. Syst. Evol. Microbiol.">
        <title>The Global Catalogue of Microorganisms (GCM) 10K type strain sequencing project: providing services to taxonomists for standard genome sequencing and annotation.</title>
        <authorList>
            <consortium name="The Broad Institute Genomics Platform"/>
            <consortium name="The Broad Institute Genome Sequencing Center for Infectious Disease"/>
            <person name="Wu L."/>
            <person name="Ma J."/>
        </authorList>
    </citation>
    <scope>NUCLEOTIDE SEQUENCE [LARGE SCALE GENOMIC DNA]</scope>
    <source>
        <strain evidence="9">CECT 7477</strain>
    </source>
</reference>
<dbReference type="PROSITE" id="PS51257">
    <property type="entry name" value="PROKAR_LIPOPROTEIN"/>
    <property type="match status" value="1"/>
</dbReference>
<evidence type="ECO:0000259" key="7">
    <source>
        <dbReference type="Pfam" id="PF14322"/>
    </source>
</evidence>
<evidence type="ECO:0000313" key="8">
    <source>
        <dbReference type="EMBL" id="MFC4097341.1"/>
    </source>
</evidence>
<feature type="domain" description="RagB/SusD" evidence="6">
    <location>
        <begin position="360"/>
        <end position="517"/>
    </location>
</feature>